<evidence type="ECO:0000313" key="2">
    <source>
        <dbReference type="Proteomes" id="UP000052019"/>
    </source>
</evidence>
<evidence type="ECO:0000313" key="1">
    <source>
        <dbReference type="EMBL" id="KRP57965.1"/>
    </source>
</evidence>
<reference evidence="1 2" key="1">
    <citation type="submission" date="2015-02" db="EMBL/GenBank/DDBJ databases">
        <title>Two Pseudomonas sp. nov. isolated from raw milk.</title>
        <authorList>
            <person name="Wenning M."/>
            <person name="von Neubeck M."/>
            <person name="Huptas C."/>
            <person name="Scherer S."/>
        </authorList>
    </citation>
    <scope>NUCLEOTIDE SEQUENCE [LARGE SCALE GENOMIC DNA]</scope>
    <source>
        <strain evidence="1 2">DSM 14937</strain>
    </source>
</reference>
<dbReference type="Proteomes" id="UP000052019">
    <property type="component" value="Unassembled WGS sequence"/>
</dbReference>
<name>A0A0R2ZCT4_9PSED</name>
<dbReference type="AlphaFoldDB" id="A0A0R2ZCT4"/>
<accession>A0A0R2ZCT4</accession>
<protein>
    <submittedName>
        <fullName evidence="1">Uncharacterized protein</fullName>
    </submittedName>
</protein>
<dbReference type="EMBL" id="JYLK01000019">
    <property type="protein sequence ID" value="KRP57965.1"/>
    <property type="molecule type" value="Genomic_DNA"/>
</dbReference>
<sequence length="98" mass="10885">MALQPGFLIDFCVVEPCIIDEDYFMPWLACVGENTFQRANQSNVADRKSQLFLHFTGDGIHTSLAELNTAANGAKEGSCFNSVVELIDQYFSVMVKDT</sequence>
<organism evidence="1 2">
    <name type="scientific">Pseudomonas trivialis</name>
    <dbReference type="NCBI Taxonomy" id="200450"/>
    <lineage>
        <taxon>Bacteria</taxon>
        <taxon>Pseudomonadati</taxon>
        <taxon>Pseudomonadota</taxon>
        <taxon>Gammaproteobacteria</taxon>
        <taxon>Pseudomonadales</taxon>
        <taxon>Pseudomonadaceae</taxon>
        <taxon>Pseudomonas</taxon>
    </lineage>
</organism>
<proteinExistence type="predicted"/>
<comment type="caution">
    <text evidence="1">The sequence shown here is derived from an EMBL/GenBank/DDBJ whole genome shotgun (WGS) entry which is preliminary data.</text>
</comment>
<gene>
    <name evidence="1" type="ORF">TU79_21985</name>
</gene>